<sequence length="85" mass="8804">MGERFVVVPVDRGVGVAAVGVHWDAVVADPAPDTTSSSSSSGGGIVEEKEAGEDSVFEPQDPNAVAVPILEYNREPNKYGKTACS</sequence>
<name>A0AAN8A4H6_ELEMC</name>
<dbReference type="Proteomes" id="UP001346869">
    <property type="component" value="Unassembled WGS sequence"/>
</dbReference>
<evidence type="ECO:0000256" key="1">
    <source>
        <dbReference type="SAM" id="MobiDB-lite"/>
    </source>
</evidence>
<protein>
    <submittedName>
        <fullName evidence="2">Uncharacterized protein</fullName>
    </submittedName>
</protein>
<dbReference type="EMBL" id="JAUZQC010000023">
    <property type="protein sequence ID" value="KAK5850003.1"/>
    <property type="molecule type" value="Genomic_DNA"/>
</dbReference>
<accession>A0AAN8A4H6</accession>
<keyword evidence="3" id="KW-1185">Reference proteome</keyword>
<proteinExistence type="predicted"/>
<dbReference type="AlphaFoldDB" id="A0AAN8A4H6"/>
<evidence type="ECO:0000313" key="2">
    <source>
        <dbReference type="EMBL" id="KAK5850003.1"/>
    </source>
</evidence>
<gene>
    <name evidence="2" type="ORF">PBY51_014291</name>
</gene>
<evidence type="ECO:0000313" key="3">
    <source>
        <dbReference type="Proteomes" id="UP001346869"/>
    </source>
</evidence>
<reference evidence="2 3" key="2">
    <citation type="journal article" date="2023" name="Mol. Biol. Evol.">
        <title>Genomics of Secondarily Temperate Adaptation in the Only Non-Antarctic Icefish.</title>
        <authorList>
            <person name="Rivera-Colon A.G."/>
            <person name="Rayamajhi N."/>
            <person name="Minhas B.F."/>
            <person name="Madrigal G."/>
            <person name="Bilyk K.T."/>
            <person name="Yoon V."/>
            <person name="Hune M."/>
            <person name="Gregory S."/>
            <person name="Cheng C.H.C."/>
            <person name="Catchen J.M."/>
        </authorList>
    </citation>
    <scope>NUCLEOTIDE SEQUENCE [LARGE SCALE GENOMIC DNA]</scope>
    <source>
        <strain evidence="2">JMC-PN-2008</strain>
    </source>
</reference>
<comment type="caution">
    <text evidence="2">The sequence shown here is derived from an EMBL/GenBank/DDBJ whole genome shotgun (WGS) entry which is preliminary data.</text>
</comment>
<reference evidence="2 3" key="1">
    <citation type="journal article" date="2023" name="Genes (Basel)">
        <title>Chromosome-Level Genome Assembly and Circadian Gene Repertoire of the Patagonia Blennie Eleginops maclovinus-The Closest Ancestral Proxy of Antarctic Cryonotothenioids.</title>
        <authorList>
            <person name="Cheng C.C."/>
            <person name="Rivera-Colon A.G."/>
            <person name="Minhas B.F."/>
            <person name="Wilson L."/>
            <person name="Rayamajhi N."/>
            <person name="Vargas-Chacoff L."/>
            <person name="Catchen J.M."/>
        </authorList>
    </citation>
    <scope>NUCLEOTIDE SEQUENCE [LARGE SCALE GENOMIC DNA]</scope>
    <source>
        <strain evidence="2">JMC-PN-2008</strain>
    </source>
</reference>
<feature type="region of interest" description="Disordered" evidence="1">
    <location>
        <begin position="28"/>
        <end position="69"/>
    </location>
</feature>
<organism evidence="2 3">
    <name type="scientific">Eleginops maclovinus</name>
    <name type="common">Patagonian blennie</name>
    <name type="synonym">Eleginus maclovinus</name>
    <dbReference type="NCBI Taxonomy" id="56733"/>
    <lineage>
        <taxon>Eukaryota</taxon>
        <taxon>Metazoa</taxon>
        <taxon>Chordata</taxon>
        <taxon>Craniata</taxon>
        <taxon>Vertebrata</taxon>
        <taxon>Euteleostomi</taxon>
        <taxon>Actinopterygii</taxon>
        <taxon>Neopterygii</taxon>
        <taxon>Teleostei</taxon>
        <taxon>Neoteleostei</taxon>
        <taxon>Acanthomorphata</taxon>
        <taxon>Eupercaria</taxon>
        <taxon>Perciformes</taxon>
        <taxon>Notothenioidei</taxon>
        <taxon>Eleginopidae</taxon>
        <taxon>Eleginops</taxon>
    </lineage>
</organism>